<feature type="domain" description="HTH lysR-type" evidence="5">
    <location>
        <begin position="2"/>
        <end position="59"/>
    </location>
</feature>
<dbReference type="Pfam" id="PF03466">
    <property type="entry name" value="LysR_substrate"/>
    <property type="match status" value="1"/>
</dbReference>
<dbReference type="FunFam" id="1.10.10.10:FF:000001">
    <property type="entry name" value="LysR family transcriptional regulator"/>
    <property type="match status" value="1"/>
</dbReference>
<evidence type="ECO:0000313" key="7">
    <source>
        <dbReference type="Proteomes" id="UP000036890"/>
    </source>
</evidence>
<dbReference type="InterPro" id="IPR000847">
    <property type="entry name" value="LysR_HTH_N"/>
</dbReference>
<evidence type="ECO:0000259" key="5">
    <source>
        <dbReference type="PROSITE" id="PS50931"/>
    </source>
</evidence>
<evidence type="ECO:0000256" key="4">
    <source>
        <dbReference type="ARBA" id="ARBA00023163"/>
    </source>
</evidence>
<dbReference type="InterPro" id="IPR005119">
    <property type="entry name" value="LysR_subst-bd"/>
</dbReference>
<name>A0A0L8AA13_9GAMM</name>
<dbReference type="PANTHER" id="PTHR30537">
    <property type="entry name" value="HTH-TYPE TRANSCRIPTIONAL REGULATOR"/>
    <property type="match status" value="1"/>
</dbReference>
<sequence>MLNLNDLALFVTAVEQGGFAAGGRHLGLPRSTLSKRVALLEEHLEVRLLQRSSRRFALTEVGQEFFERARAALSEVEAAEAIVRDRQAEPSGTVRISASIPVVQGELAACLPALARRYPRLRIEVEVSDRFIDLAQEGIDIALRSHFGPLPDSGLVQRMLGSERIVLVASPGYLAAAPAVDTPEQLRAHAGLLTARHATRWTLHSADAGTVQVEPQVALVGNESQLLIAAAEAGLGITVLPYSLCAAAIAAGRLQQVLPAWHAGEVTTSVLLPHRRGQLPGVRVVVDALVAHYQLNAARVPVPARSSGPGTARR</sequence>
<gene>
    <name evidence="6" type="ORF">W7K_11710</name>
</gene>
<dbReference type="AlphaFoldDB" id="A0A0L8AA13"/>
<dbReference type="Proteomes" id="UP000036890">
    <property type="component" value="Unassembled WGS sequence"/>
</dbReference>
<evidence type="ECO:0000256" key="1">
    <source>
        <dbReference type="ARBA" id="ARBA00009437"/>
    </source>
</evidence>
<dbReference type="GO" id="GO:0043565">
    <property type="term" value="F:sequence-specific DNA binding"/>
    <property type="evidence" value="ECO:0007669"/>
    <property type="project" value="TreeGrafter"/>
</dbReference>
<dbReference type="PANTHER" id="PTHR30537:SF31">
    <property type="entry name" value="TRANSCRIPTIONAL REGULATOR, LYSR FAMILY"/>
    <property type="match status" value="1"/>
</dbReference>
<reference evidence="6 7" key="1">
    <citation type="journal article" date="2012" name="J. Bacteriol.">
        <title>Genome sequence of a novel nicotine-degrading strain, Pseudomonas geniculata N1.</title>
        <authorList>
            <person name="Tang H."/>
            <person name="Yu H."/>
            <person name="Tai C."/>
            <person name="Huang K."/>
            <person name="Liu Y."/>
            <person name="Wang L."/>
            <person name="Yao Y."/>
            <person name="Wu G."/>
            <person name="Xu P."/>
        </authorList>
    </citation>
    <scope>NUCLEOTIDE SEQUENCE [LARGE SCALE GENOMIC DNA]</scope>
    <source>
        <strain evidence="6 7">N1</strain>
    </source>
</reference>
<accession>A0A0L8AA13</accession>
<dbReference type="GO" id="GO:0003700">
    <property type="term" value="F:DNA-binding transcription factor activity"/>
    <property type="evidence" value="ECO:0007669"/>
    <property type="project" value="InterPro"/>
</dbReference>
<protein>
    <submittedName>
        <fullName evidence="6">LysR family transcriptional regulator</fullName>
    </submittedName>
</protein>
<dbReference type="InterPro" id="IPR036388">
    <property type="entry name" value="WH-like_DNA-bd_sf"/>
</dbReference>
<dbReference type="GO" id="GO:0006351">
    <property type="term" value="P:DNA-templated transcription"/>
    <property type="evidence" value="ECO:0007669"/>
    <property type="project" value="TreeGrafter"/>
</dbReference>
<dbReference type="OrthoDB" id="9810065at2"/>
<dbReference type="InterPro" id="IPR036390">
    <property type="entry name" value="WH_DNA-bd_sf"/>
</dbReference>
<keyword evidence="2" id="KW-0805">Transcription regulation</keyword>
<evidence type="ECO:0000256" key="2">
    <source>
        <dbReference type="ARBA" id="ARBA00023015"/>
    </source>
</evidence>
<dbReference type="Pfam" id="PF00126">
    <property type="entry name" value="HTH_1"/>
    <property type="match status" value="1"/>
</dbReference>
<evidence type="ECO:0000256" key="3">
    <source>
        <dbReference type="ARBA" id="ARBA00023125"/>
    </source>
</evidence>
<comment type="similarity">
    <text evidence="1">Belongs to the LysR transcriptional regulatory family.</text>
</comment>
<dbReference type="SUPFAM" id="SSF53850">
    <property type="entry name" value="Periplasmic binding protein-like II"/>
    <property type="match status" value="1"/>
</dbReference>
<dbReference type="EMBL" id="AJLO02000024">
    <property type="protein sequence ID" value="KOE99051.1"/>
    <property type="molecule type" value="Genomic_DNA"/>
</dbReference>
<keyword evidence="4" id="KW-0804">Transcription</keyword>
<proteinExistence type="inferred from homology"/>
<keyword evidence="3" id="KW-0238">DNA-binding</keyword>
<evidence type="ECO:0000313" key="6">
    <source>
        <dbReference type="EMBL" id="KOE99051.1"/>
    </source>
</evidence>
<dbReference type="Gene3D" id="3.40.190.290">
    <property type="match status" value="1"/>
</dbReference>
<dbReference type="SUPFAM" id="SSF46785">
    <property type="entry name" value="Winged helix' DNA-binding domain"/>
    <property type="match status" value="1"/>
</dbReference>
<dbReference type="CDD" id="cd08422">
    <property type="entry name" value="PBP2_CrgA_like"/>
    <property type="match status" value="1"/>
</dbReference>
<dbReference type="InterPro" id="IPR058163">
    <property type="entry name" value="LysR-type_TF_proteobact-type"/>
</dbReference>
<organism evidence="6 7">
    <name type="scientific">Stenotrophomonas geniculata N1</name>
    <dbReference type="NCBI Taxonomy" id="1167641"/>
    <lineage>
        <taxon>Bacteria</taxon>
        <taxon>Pseudomonadati</taxon>
        <taxon>Pseudomonadota</taxon>
        <taxon>Gammaproteobacteria</taxon>
        <taxon>Lysobacterales</taxon>
        <taxon>Lysobacteraceae</taxon>
        <taxon>Stenotrophomonas</taxon>
    </lineage>
</organism>
<dbReference type="RefSeq" id="WP_010483735.1">
    <property type="nucleotide sequence ID" value="NZ_AJLO02000024.1"/>
</dbReference>
<comment type="caution">
    <text evidence="6">The sequence shown here is derived from an EMBL/GenBank/DDBJ whole genome shotgun (WGS) entry which is preliminary data.</text>
</comment>
<dbReference type="PROSITE" id="PS50931">
    <property type="entry name" value="HTH_LYSR"/>
    <property type="match status" value="1"/>
</dbReference>
<dbReference type="Gene3D" id="1.10.10.10">
    <property type="entry name" value="Winged helix-like DNA-binding domain superfamily/Winged helix DNA-binding domain"/>
    <property type="match status" value="1"/>
</dbReference>